<dbReference type="KEGG" id="proo:MJB10_12950"/>
<organism evidence="1 2">
    <name type="scientific">Paenibacillus roseopurpureus</name>
    <dbReference type="NCBI Taxonomy" id="2918901"/>
    <lineage>
        <taxon>Bacteria</taxon>
        <taxon>Bacillati</taxon>
        <taxon>Bacillota</taxon>
        <taxon>Bacilli</taxon>
        <taxon>Bacillales</taxon>
        <taxon>Paenibacillaceae</taxon>
        <taxon>Paenibacillus</taxon>
    </lineage>
</organism>
<dbReference type="AlphaFoldDB" id="A0AA96LYN6"/>
<keyword evidence="2" id="KW-1185">Reference proteome</keyword>
<evidence type="ECO:0000313" key="1">
    <source>
        <dbReference type="EMBL" id="WNR46945.1"/>
    </source>
</evidence>
<protein>
    <submittedName>
        <fullName evidence="1">Uncharacterized protein</fullName>
    </submittedName>
</protein>
<sequence>MMKKKYDLNFQVDKISYHDWNLVDGGGYSLEVSTQDYKGIYVGGHRGSEYVENFLEIVVKSAFKEKYPSVEDLVKNDSFAYQFNSYIPEKIKKDLNNISNDQNRWPINLEEYRTYPEKYLTWNGIILGHCDLGNNVAKISCYDFVYQTLQSKINITNVSVKDITMHIFPLQSVDQNKFESIGTREEIRTIKQENETINIPHRYSIYDYIREMYSINVKSSKVYKITDIISSPLDIEKYLIN</sequence>
<gene>
    <name evidence="1" type="ORF">MJB10_12950</name>
</gene>
<proteinExistence type="predicted"/>
<dbReference type="EMBL" id="CP130319">
    <property type="protein sequence ID" value="WNR46945.1"/>
    <property type="molecule type" value="Genomic_DNA"/>
</dbReference>
<reference evidence="1" key="1">
    <citation type="submission" date="2022-02" db="EMBL/GenBank/DDBJ databases">
        <title>Paenibacillus sp. MBLB1832 Whole Genome Shotgun Sequencing.</title>
        <authorList>
            <person name="Hwang C.Y."/>
            <person name="Cho E.-S."/>
            <person name="Seo M.-J."/>
        </authorList>
    </citation>
    <scope>NUCLEOTIDE SEQUENCE</scope>
    <source>
        <strain evidence="1">MBLB1832</strain>
    </source>
</reference>
<evidence type="ECO:0000313" key="2">
    <source>
        <dbReference type="Proteomes" id="UP001304650"/>
    </source>
</evidence>
<name>A0AA96LYN6_9BACL</name>
<dbReference type="RefSeq" id="WP_314805421.1">
    <property type="nucleotide sequence ID" value="NZ_CP130319.1"/>
</dbReference>
<accession>A0AA96LYN6</accession>
<dbReference type="Proteomes" id="UP001304650">
    <property type="component" value="Chromosome"/>
</dbReference>